<organism evidence="2 3">
    <name type="scientific">Caulobacter ginsengisoli</name>
    <dbReference type="NCBI Taxonomy" id="400775"/>
    <lineage>
        <taxon>Bacteria</taxon>
        <taxon>Pseudomonadati</taxon>
        <taxon>Pseudomonadota</taxon>
        <taxon>Alphaproteobacteria</taxon>
        <taxon>Caulobacterales</taxon>
        <taxon>Caulobacteraceae</taxon>
        <taxon>Caulobacter</taxon>
    </lineage>
</organism>
<name>A0ABU0IYJ0_9CAUL</name>
<protein>
    <recommendedName>
        <fullName evidence="1">GTPase-associated system helical domain-containing protein</fullName>
    </recommendedName>
</protein>
<reference evidence="2 3" key="1">
    <citation type="submission" date="2023-07" db="EMBL/GenBank/DDBJ databases">
        <title>Genomic Encyclopedia of Type Strains, Phase IV (KMG-IV): sequencing the most valuable type-strain genomes for metagenomic binning, comparative biology and taxonomic classification.</title>
        <authorList>
            <person name="Goeker M."/>
        </authorList>
    </citation>
    <scope>NUCLEOTIDE SEQUENCE [LARGE SCALE GENOMIC DNA]</scope>
    <source>
        <strain evidence="2 3">DSM 18695</strain>
    </source>
</reference>
<proteinExistence type="predicted"/>
<feature type="domain" description="GTPase-associated system helical" evidence="1">
    <location>
        <begin position="168"/>
        <end position="260"/>
    </location>
</feature>
<gene>
    <name evidence="2" type="ORF">QO010_004036</name>
</gene>
<evidence type="ECO:0000313" key="2">
    <source>
        <dbReference type="EMBL" id="MDQ0466243.1"/>
    </source>
</evidence>
<sequence>MADVAKHVRIFEAVPTDDFVTKRIAVTKDLGAKFLKDKDIDALLGVVDGVAQACAPRSAMPEGLVSTVEGAIRAQSTSFVSEGNEVQLVTMALLGLNHAISTSSPAATLSISDVLATGAWLALSLQPPSGDPKLEELRQEVLAAGRTLSLASASHARKRRVVDEAKIETFAEDFSDVSPKILAGLKGPVGALRENAILDREEIDFLWWAMGDYSTLMAQRLSSLSAPTAALAAGWDAAQILRRLPAEAHRHVVLRHVREYEPVALSAISAGLGSDADKFVAAFKDGRIAKFPAIFGLLATIAKAADAPTGNGEKAALADWAGRALLEAGFLRTLSLVPGAKI</sequence>
<accession>A0ABU0IYJ0</accession>
<keyword evidence="3" id="KW-1185">Reference proteome</keyword>
<dbReference type="EMBL" id="JAUSVS010000010">
    <property type="protein sequence ID" value="MDQ0466243.1"/>
    <property type="molecule type" value="Genomic_DNA"/>
</dbReference>
<evidence type="ECO:0000259" key="1">
    <source>
        <dbReference type="Pfam" id="PF19994"/>
    </source>
</evidence>
<evidence type="ECO:0000313" key="3">
    <source>
        <dbReference type="Proteomes" id="UP001228905"/>
    </source>
</evidence>
<dbReference type="RefSeq" id="WP_307352198.1">
    <property type="nucleotide sequence ID" value="NZ_JAUSVS010000010.1"/>
</dbReference>
<feature type="domain" description="GTPase-associated system helical" evidence="1">
    <location>
        <begin position="3"/>
        <end position="153"/>
    </location>
</feature>
<dbReference type="Pfam" id="PF19994">
    <property type="entry name" value="GASH"/>
    <property type="match status" value="2"/>
</dbReference>
<dbReference type="InterPro" id="IPR045523">
    <property type="entry name" value="GASH"/>
</dbReference>
<dbReference type="Proteomes" id="UP001228905">
    <property type="component" value="Unassembled WGS sequence"/>
</dbReference>
<comment type="caution">
    <text evidence="2">The sequence shown here is derived from an EMBL/GenBank/DDBJ whole genome shotgun (WGS) entry which is preliminary data.</text>
</comment>